<name>A0A2N9FH51_FAGSY</name>
<dbReference type="AlphaFoldDB" id="A0A2N9FH51"/>
<protein>
    <submittedName>
        <fullName evidence="1">Uncharacterized protein</fullName>
    </submittedName>
</protein>
<reference evidence="1" key="1">
    <citation type="submission" date="2018-02" db="EMBL/GenBank/DDBJ databases">
        <authorList>
            <person name="Cohen D.B."/>
            <person name="Kent A.D."/>
        </authorList>
    </citation>
    <scope>NUCLEOTIDE SEQUENCE</scope>
</reference>
<sequence length="157" mass="17938">MKELLLGCIEKLKEISSPVIDQMKMIKKMQVNCQALRLASHGYEQEKPTKEDEFEDIGLEGCIEHVRQDTIVYLDDNDPNLIDCAYGRASRHFLLEEFLEGLAIVASGAAARKWKLLQYEVETRLASKEAMPFVLLKKKLFSSGEPAMDMRWIVFGL</sequence>
<accession>A0A2N9FH51</accession>
<dbReference type="EMBL" id="OIVN01000849">
    <property type="protein sequence ID" value="SPC86425.1"/>
    <property type="molecule type" value="Genomic_DNA"/>
</dbReference>
<dbReference type="Pfam" id="PF05834">
    <property type="entry name" value="Lycopene_cycl"/>
    <property type="match status" value="1"/>
</dbReference>
<evidence type="ECO:0000313" key="1">
    <source>
        <dbReference type="EMBL" id="SPC86425.1"/>
    </source>
</evidence>
<dbReference type="PANTHER" id="PTHR39757:SF3">
    <property type="entry name" value="LYCOPENE EPSILON CYCLASE, CHLOROPLASTIC"/>
    <property type="match status" value="1"/>
</dbReference>
<gene>
    <name evidence="1" type="ORF">FSB_LOCUS14307</name>
</gene>
<dbReference type="PANTHER" id="PTHR39757">
    <property type="match status" value="1"/>
</dbReference>
<organism evidence="1">
    <name type="scientific">Fagus sylvatica</name>
    <name type="common">Beechnut</name>
    <dbReference type="NCBI Taxonomy" id="28930"/>
    <lineage>
        <taxon>Eukaryota</taxon>
        <taxon>Viridiplantae</taxon>
        <taxon>Streptophyta</taxon>
        <taxon>Embryophyta</taxon>
        <taxon>Tracheophyta</taxon>
        <taxon>Spermatophyta</taxon>
        <taxon>Magnoliopsida</taxon>
        <taxon>eudicotyledons</taxon>
        <taxon>Gunneridae</taxon>
        <taxon>Pentapetalae</taxon>
        <taxon>rosids</taxon>
        <taxon>fabids</taxon>
        <taxon>Fagales</taxon>
        <taxon>Fagaceae</taxon>
        <taxon>Fagus</taxon>
    </lineage>
</organism>
<proteinExistence type="predicted"/>